<keyword evidence="3" id="KW-1185">Reference proteome</keyword>
<protein>
    <submittedName>
        <fullName evidence="2">Uncharacterized protein</fullName>
    </submittedName>
</protein>
<organism evidence="2 3">
    <name type="scientific">Mycena maculata</name>
    <dbReference type="NCBI Taxonomy" id="230809"/>
    <lineage>
        <taxon>Eukaryota</taxon>
        <taxon>Fungi</taxon>
        <taxon>Dikarya</taxon>
        <taxon>Basidiomycota</taxon>
        <taxon>Agaricomycotina</taxon>
        <taxon>Agaricomycetes</taxon>
        <taxon>Agaricomycetidae</taxon>
        <taxon>Agaricales</taxon>
        <taxon>Marasmiineae</taxon>
        <taxon>Mycenaceae</taxon>
        <taxon>Mycena</taxon>
    </lineage>
</organism>
<dbReference type="Proteomes" id="UP001215280">
    <property type="component" value="Unassembled WGS sequence"/>
</dbReference>
<sequence length="267" mass="29003">MYGVPAAVHNLEAGILRRFSLSPPSSGEKSPFNPGQSTLVPRYCPESLPLMITHWHRSMLRLGCMHSPSVGRFGCHPSPFASTSDAIIDVDVVHISVGKFIVLYNKSTINAGQQSVNPKSHRGGADELFSRNSNFTASRYCSCRGLEFRDTVESLLIEYLIPRHYPRVNDRLPLSPDNDSGSPSPMLRLGSTHSPASGAIRVDSPLTSDVIIDAGGGAPDVGAQRQCRDSPKFERIPGKLIVQYLRTTLIHGGLKTISQSSRDPIAS</sequence>
<feature type="region of interest" description="Disordered" evidence="1">
    <location>
        <begin position="170"/>
        <end position="197"/>
    </location>
</feature>
<accession>A0AAD7KDN6</accession>
<name>A0AAD7KDN6_9AGAR</name>
<proteinExistence type="predicted"/>
<gene>
    <name evidence="2" type="ORF">DFH07DRAFT_326736</name>
</gene>
<evidence type="ECO:0000313" key="3">
    <source>
        <dbReference type="Proteomes" id="UP001215280"/>
    </source>
</evidence>
<dbReference type="EMBL" id="JARJLG010000003">
    <property type="protein sequence ID" value="KAJ7782574.1"/>
    <property type="molecule type" value="Genomic_DNA"/>
</dbReference>
<comment type="caution">
    <text evidence="2">The sequence shown here is derived from an EMBL/GenBank/DDBJ whole genome shotgun (WGS) entry which is preliminary data.</text>
</comment>
<evidence type="ECO:0000313" key="2">
    <source>
        <dbReference type="EMBL" id="KAJ7782574.1"/>
    </source>
</evidence>
<dbReference type="AlphaFoldDB" id="A0AAD7KDN6"/>
<evidence type="ECO:0000256" key="1">
    <source>
        <dbReference type="SAM" id="MobiDB-lite"/>
    </source>
</evidence>
<reference evidence="2" key="1">
    <citation type="submission" date="2023-03" db="EMBL/GenBank/DDBJ databases">
        <title>Massive genome expansion in bonnet fungi (Mycena s.s.) driven by repeated elements and novel gene families across ecological guilds.</title>
        <authorList>
            <consortium name="Lawrence Berkeley National Laboratory"/>
            <person name="Harder C.B."/>
            <person name="Miyauchi S."/>
            <person name="Viragh M."/>
            <person name="Kuo A."/>
            <person name="Thoen E."/>
            <person name="Andreopoulos B."/>
            <person name="Lu D."/>
            <person name="Skrede I."/>
            <person name="Drula E."/>
            <person name="Henrissat B."/>
            <person name="Morin E."/>
            <person name="Kohler A."/>
            <person name="Barry K."/>
            <person name="LaButti K."/>
            <person name="Morin E."/>
            <person name="Salamov A."/>
            <person name="Lipzen A."/>
            <person name="Mereny Z."/>
            <person name="Hegedus B."/>
            <person name="Baldrian P."/>
            <person name="Stursova M."/>
            <person name="Weitz H."/>
            <person name="Taylor A."/>
            <person name="Grigoriev I.V."/>
            <person name="Nagy L.G."/>
            <person name="Martin F."/>
            <person name="Kauserud H."/>
        </authorList>
    </citation>
    <scope>NUCLEOTIDE SEQUENCE</scope>
    <source>
        <strain evidence="2">CBHHK188m</strain>
    </source>
</reference>